<keyword evidence="2" id="KW-1185">Reference proteome</keyword>
<evidence type="ECO:0000313" key="1">
    <source>
        <dbReference type="EMBL" id="QDG49835.1"/>
    </source>
</evidence>
<protein>
    <submittedName>
        <fullName evidence="1">Uncharacterized protein</fullName>
    </submittedName>
</protein>
<gene>
    <name evidence="1" type="ORF">FIV42_03495</name>
</gene>
<organism evidence="1 2">
    <name type="scientific">Persicimonas caeni</name>
    <dbReference type="NCBI Taxonomy" id="2292766"/>
    <lineage>
        <taxon>Bacteria</taxon>
        <taxon>Deltaproteobacteria</taxon>
        <taxon>Bradymonadales</taxon>
        <taxon>Bradymonadaceae</taxon>
        <taxon>Persicimonas</taxon>
    </lineage>
</organism>
<dbReference type="OrthoDB" id="5495431at2"/>
<dbReference type="RefSeq" id="WP_141196332.1">
    <property type="nucleotide sequence ID" value="NZ_CP041186.1"/>
</dbReference>
<evidence type="ECO:0000313" key="2">
    <source>
        <dbReference type="Proteomes" id="UP000315995"/>
    </source>
</evidence>
<reference evidence="1 2" key="1">
    <citation type="submission" date="2019-06" db="EMBL/GenBank/DDBJ databases">
        <title>Persicimonas caeni gen. nov., sp. nov., a predatory bacterium isolated from solar saltern.</title>
        <authorList>
            <person name="Wang S."/>
        </authorList>
    </citation>
    <scope>NUCLEOTIDE SEQUENCE [LARGE SCALE GENOMIC DNA]</scope>
    <source>
        <strain evidence="1 2">YN101</strain>
    </source>
</reference>
<dbReference type="EMBL" id="CP041186">
    <property type="protein sequence ID" value="QDG49835.1"/>
    <property type="molecule type" value="Genomic_DNA"/>
</dbReference>
<dbReference type="AlphaFoldDB" id="A0A4Y6PQ01"/>
<accession>A0A5B8Y4X6</accession>
<accession>A0A4Y6PQ01</accession>
<proteinExistence type="predicted"/>
<sequence>MNWMSIGLLFALVAACSDPYEETGPADLIEVGQLCTPSTDGCPDTTRLERTSALGANRLDFKLSNEGDAVAEISVAALPPASAPASDVGDAGDTGPNLPAVELVSRSYTLEPGEWIADRFVQEALFTRAAFDIELRCDGCTARLDYALGSEPLECRADDDCSGGWLCRESVGRCVECLDDNDCAETQTCSLTTYRCGPDEASGCAQASPGAPLDAPVPLALGALLLCALLLRHRRHAPHLLALLAAGGIFATASTARAEPPRAAFNLGVGSRFLTGELGAQTERGIGISVSQELRTTYFGGRVELGASYFLTTQDAPPLSHELEMYSVAIGPQAYIPAGPFQLVVGLDYRHVGLVSNSLVRFTGPDVNYGAAGGSVEVRYRLAPLELMLRGGYHPVFGLDSALFSIDLAVGLAAE</sequence>
<name>A0A4Y6PQ01_PERCE</name>
<dbReference type="Proteomes" id="UP000315995">
    <property type="component" value="Chromosome"/>
</dbReference>